<dbReference type="InterPro" id="IPR000531">
    <property type="entry name" value="Beta-barrel_TonB"/>
</dbReference>
<keyword evidence="2 8" id="KW-0813">Transport</keyword>
<evidence type="ECO:0000256" key="1">
    <source>
        <dbReference type="ARBA" id="ARBA00004571"/>
    </source>
</evidence>
<evidence type="ECO:0000256" key="3">
    <source>
        <dbReference type="ARBA" id="ARBA00022452"/>
    </source>
</evidence>
<dbReference type="InterPro" id="IPR012910">
    <property type="entry name" value="Plug_dom"/>
</dbReference>
<keyword evidence="4 8" id="KW-0812">Transmembrane</keyword>
<dbReference type="InterPro" id="IPR023996">
    <property type="entry name" value="TonB-dep_OMP_SusC/RagA"/>
</dbReference>
<dbReference type="Gene3D" id="2.60.40.1120">
    <property type="entry name" value="Carboxypeptidase-like, regulatory domain"/>
    <property type="match status" value="1"/>
</dbReference>
<evidence type="ECO:0000256" key="5">
    <source>
        <dbReference type="ARBA" id="ARBA00023077"/>
    </source>
</evidence>
<dbReference type="InterPro" id="IPR036942">
    <property type="entry name" value="Beta-barrel_TonB_sf"/>
</dbReference>
<proteinExistence type="inferred from homology"/>
<evidence type="ECO:0000256" key="6">
    <source>
        <dbReference type="ARBA" id="ARBA00023136"/>
    </source>
</evidence>
<evidence type="ECO:0000256" key="2">
    <source>
        <dbReference type="ARBA" id="ARBA00022448"/>
    </source>
</evidence>
<dbReference type="InterPro" id="IPR039426">
    <property type="entry name" value="TonB-dep_rcpt-like"/>
</dbReference>
<evidence type="ECO:0000313" key="12">
    <source>
        <dbReference type="EMBL" id="ATL48068.1"/>
    </source>
</evidence>
<protein>
    <recommendedName>
        <fullName evidence="14">SusC/RagA family TonB-linked outer membrane protein</fullName>
    </recommendedName>
</protein>
<feature type="domain" description="TonB-dependent receptor plug" evidence="11">
    <location>
        <begin position="246"/>
        <end position="369"/>
    </location>
</feature>
<feature type="domain" description="TonB-dependent receptor-like beta-barrel" evidence="10">
    <location>
        <begin position="549"/>
        <end position="1018"/>
    </location>
</feature>
<evidence type="ECO:0000259" key="11">
    <source>
        <dbReference type="Pfam" id="PF07715"/>
    </source>
</evidence>
<dbReference type="EMBL" id="CP023777">
    <property type="protein sequence ID" value="ATL48068.1"/>
    <property type="molecule type" value="Genomic_DNA"/>
</dbReference>
<dbReference type="InterPro" id="IPR023997">
    <property type="entry name" value="TonB-dep_OMP_SusC/RagA_CS"/>
</dbReference>
<dbReference type="InterPro" id="IPR008969">
    <property type="entry name" value="CarboxyPept-like_regulatory"/>
</dbReference>
<evidence type="ECO:0000256" key="7">
    <source>
        <dbReference type="ARBA" id="ARBA00023237"/>
    </source>
</evidence>
<dbReference type="GO" id="GO:0009279">
    <property type="term" value="C:cell outer membrane"/>
    <property type="evidence" value="ECO:0007669"/>
    <property type="project" value="UniProtKB-SubCell"/>
</dbReference>
<reference evidence="12 13" key="1">
    <citation type="submission" date="2017-10" db="EMBL/GenBank/DDBJ databases">
        <title>Paenichitinophaga pekingensis gen. nov., sp. nov., isolated from activated sludge.</title>
        <authorList>
            <person name="Jin D."/>
            <person name="Kong X."/>
            <person name="Deng Y."/>
            <person name="Bai Z."/>
        </authorList>
    </citation>
    <scope>NUCLEOTIDE SEQUENCE [LARGE SCALE GENOMIC DNA]</scope>
    <source>
        <strain evidence="12 13">13</strain>
    </source>
</reference>
<keyword evidence="6 8" id="KW-0472">Membrane</keyword>
<dbReference type="KEGG" id="cbae:COR50_13335"/>
<accession>A0A291QVS0</accession>
<organism evidence="12 13">
    <name type="scientific">Chitinophaga caeni</name>
    <dbReference type="NCBI Taxonomy" id="2029983"/>
    <lineage>
        <taxon>Bacteria</taxon>
        <taxon>Pseudomonadati</taxon>
        <taxon>Bacteroidota</taxon>
        <taxon>Chitinophagia</taxon>
        <taxon>Chitinophagales</taxon>
        <taxon>Chitinophagaceae</taxon>
        <taxon>Chitinophaga</taxon>
    </lineage>
</organism>
<dbReference type="Proteomes" id="UP000220133">
    <property type="component" value="Chromosome"/>
</dbReference>
<comment type="similarity">
    <text evidence="8 9">Belongs to the TonB-dependent receptor family.</text>
</comment>
<dbReference type="Pfam" id="PF07715">
    <property type="entry name" value="Plug"/>
    <property type="match status" value="1"/>
</dbReference>
<dbReference type="Gene3D" id="2.40.170.20">
    <property type="entry name" value="TonB-dependent receptor, beta-barrel domain"/>
    <property type="match status" value="1"/>
</dbReference>
<evidence type="ECO:0000256" key="4">
    <source>
        <dbReference type="ARBA" id="ARBA00022692"/>
    </source>
</evidence>
<dbReference type="Pfam" id="PF00593">
    <property type="entry name" value="TonB_dep_Rec_b-barrel"/>
    <property type="match status" value="1"/>
</dbReference>
<evidence type="ECO:0008006" key="14">
    <source>
        <dbReference type="Google" id="ProtNLM"/>
    </source>
</evidence>
<sequence>MQFMQKNAYCFGAGILLPKRGPARYSTIIKIMLVMKLALFITIFTLAQTFAALRAQSVTFSGASVPLKQVFNAVEKQTGYAVFYSNKDILKYAKPVTIQAEHLPLLEFLDKVLLYQNIVYKVTGKTIILRVGESHSEISNDGNLPVPESLPPLNGRIVDTSGAPLYGINIRVKGKKMGTVSDANGRFSIEVSPGDVLIFSSVGFETLEVAAADLQDGTPLVLKWSNTGLKEVTINKGYYSTTRRLNTGNVSKVTSKVIENQPVSNPLAALTGRVAGLDIVQQSGLPGTGFTIRLRGLNSVRPGANAPLIIVDGSAYPAGSFNTVNGSSPIGYVDISPLNSLNPNDIESIEVLKDADATSIYGSRGANGVILITTKQGREGKTLVNLNASTGFAEMASKQPVLNRRQYLDMRYEAIKNDGQTIGTAPASSVYDLVKWDTTRSTDWQDVILGGTAQYTRAQVSLSGGNANTSFGFNAGYSRETTIMPVDLANEKYNGRLSVNHSSKNKKFTAQLGVTYGIDNNRLPGWSIASFALTLPPIAPPLYDSTGKLYWGPTDGAYQNPLGRLQEIYDGKLSSLVSNAVLSYQIIDGLHIRANLGYNVVQNRSSSKRGQYFFNPAEWVSRGQYLRQTIDMNLSNATWNIEPQIDYERKLGPGKLNVLLGTTFQKTVGEGSYLTVQGYSDDGLMGNPAFGTIRTPNAENTKYLYNAVFGRINYNLDEKYILNLTARRDGSSRFAPGNRFGNFAAIGAAWIFSDENFIKNNVPLLSYGKLRGSYGTTGNDVIPDYGYMSLYTASTYNFDGSIGVTPTGLANKDYSWETTRKAELALELGFFNDRIYLATSYYNNRSSNQLVNYPLPSFVGFAGVQVNMPAIVRNTGFEFELNTTNIRSKNFHWNTSFNVALPRNKLVRYDNIEGSSYANTYIVGQPLSIQKAYNFVRVDEKTGLYVWRTAAGVDTSNARALTLSDLTVPINVGKQFFGGINNSFSYKGFQLDVFFNFSKQVGPFANFPASTMRGGIANMPLDLYERRWTQPGDMTDVPKLFNNPASAAANTYVGSAYNETYYTGITFMRLKNLALSYALPRNLMERWKMQSAKVYAQAQNLFTITNYKGWDPENASANIPLLRVVTVGIQLTF</sequence>
<evidence type="ECO:0000256" key="8">
    <source>
        <dbReference type="PROSITE-ProRule" id="PRU01360"/>
    </source>
</evidence>
<evidence type="ECO:0000313" key="13">
    <source>
        <dbReference type="Proteomes" id="UP000220133"/>
    </source>
</evidence>
<dbReference type="NCBIfam" id="TIGR04057">
    <property type="entry name" value="SusC_RagA_signa"/>
    <property type="match status" value="1"/>
</dbReference>
<dbReference type="PROSITE" id="PS52016">
    <property type="entry name" value="TONB_DEPENDENT_REC_3"/>
    <property type="match status" value="1"/>
</dbReference>
<evidence type="ECO:0000256" key="9">
    <source>
        <dbReference type="RuleBase" id="RU003357"/>
    </source>
</evidence>
<keyword evidence="13" id="KW-1185">Reference proteome</keyword>
<comment type="subcellular location">
    <subcellularLocation>
        <location evidence="1 8">Cell outer membrane</location>
        <topology evidence="1 8">Multi-pass membrane protein</topology>
    </subcellularLocation>
</comment>
<dbReference type="InterPro" id="IPR037066">
    <property type="entry name" value="Plug_dom_sf"/>
</dbReference>
<dbReference type="SUPFAM" id="SSF49464">
    <property type="entry name" value="Carboxypeptidase regulatory domain-like"/>
    <property type="match status" value="1"/>
</dbReference>
<keyword evidence="5 9" id="KW-0798">TonB box</keyword>
<gene>
    <name evidence="12" type="ORF">COR50_13335</name>
</gene>
<keyword evidence="3 8" id="KW-1134">Transmembrane beta strand</keyword>
<dbReference type="AlphaFoldDB" id="A0A291QVS0"/>
<name>A0A291QVS0_9BACT</name>
<keyword evidence="7 8" id="KW-0998">Cell outer membrane</keyword>
<dbReference type="Pfam" id="PF13715">
    <property type="entry name" value="CarbopepD_reg_2"/>
    <property type="match status" value="1"/>
</dbReference>
<dbReference type="Gene3D" id="2.170.130.10">
    <property type="entry name" value="TonB-dependent receptor, plug domain"/>
    <property type="match status" value="1"/>
</dbReference>
<dbReference type="NCBIfam" id="TIGR04056">
    <property type="entry name" value="OMP_RagA_SusC"/>
    <property type="match status" value="1"/>
</dbReference>
<dbReference type="SUPFAM" id="SSF56935">
    <property type="entry name" value="Porins"/>
    <property type="match status" value="1"/>
</dbReference>
<evidence type="ECO:0000259" key="10">
    <source>
        <dbReference type="Pfam" id="PF00593"/>
    </source>
</evidence>